<evidence type="ECO:0000313" key="6">
    <source>
        <dbReference type="Proteomes" id="UP000261520"/>
    </source>
</evidence>
<dbReference type="FunFam" id="1.20.5.500:FF:000001">
    <property type="entry name" value="Type II keratin 23"/>
    <property type="match status" value="1"/>
</dbReference>
<dbReference type="GO" id="GO:0005882">
    <property type="term" value="C:intermediate filament"/>
    <property type="evidence" value="ECO:0007669"/>
    <property type="project" value="UniProtKB-KW"/>
</dbReference>
<evidence type="ECO:0000256" key="1">
    <source>
        <dbReference type="ARBA" id="ARBA00022754"/>
    </source>
</evidence>
<dbReference type="PROSITE" id="PS51842">
    <property type="entry name" value="IF_ROD_2"/>
    <property type="match status" value="1"/>
</dbReference>
<accession>A0A3B4AJW1</accession>
<reference evidence="5" key="2">
    <citation type="submission" date="2025-09" db="UniProtKB">
        <authorList>
            <consortium name="Ensembl"/>
        </authorList>
    </citation>
    <scope>IDENTIFICATION</scope>
</reference>
<dbReference type="Proteomes" id="UP000261520">
    <property type="component" value="Unplaced"/>
</dbReference>
<reference evidence="5" key="1">
    <citation type="submission" date="2025-08" db="UniProtKB">
        <authorList>
            <consortium name="Ensembl"/>
        </authorList>
    </citation>
    <scope>IDENTIFICATION</scope>
</reference>
<dbReference type="FunFam" id="1.20.5.170:FF:000002">
    <property type="entry name" value="Type I keratin KA11"/>
    <property type="match status" value="1"/>
</dbReference>
<evidence type="ECO:0000313" key="5">
    <source>
        <dbReference type="Ensembl" id="ENSPMGP00000016686.1"/>
    </source>
</evidence>
<keyword evidence="2 3" id="KW-0175">Coiled coil</keyword>
<dbReference type="PANTHER" id="PTHR23239">
    <property type="entry name" value="INTERMEDIATE FILAMENT"/>
    <property type="match status" value="1"/>
</dbReference>
<dbReference type="Ensembl" id="ENSPMGT00000017817.1">
    <property type="protein sequence ID" value="ENSPMGP00000016686.1"/>
    <property type="gene ID" value="ENSPMGG00000013583.1"/>
</dbReference>
<evidence type="ECO:0000259" key="4">
    <source>
        <dbReference type="PROSITE" id="PS51842"/>
    </source>
</evidence>
<dbReference type="PANTHER" id="PTHR23239:SF180">
    <property type="entry name" value="KERATIN, TYPE I CYTOSKELETAL 17"/>
    <property type="match status" value="1"/>
</dbReference>
<name>A0A3B4AJW1_9GOBI</name>
<dbReference type="InterPro" id="IPR039008">
    <property type="entry name" value="IF_rod_dom"/>
</dbReference>
<keyword evidence="1" id="KW-0403">Intermediate filament</keyword>
<dbReference type="Pfam" id="PF00038">
    <property type="entry name" value="Filament"/>
    <property type="match status" value="2"/>
</dbReference>
<dbReference type="SUPFAM" id="SSF64593">
    <property type="entry name" value="Intermediate filament protein, coiled coil region"/>
    <property type="match status" value="2"/>
</dbReference>
<proteinExistence type="predicted"/>
<feature type="coiled-coil region" evidence="3">
    <location>
        <begin position="89"/>
        <end position="123"/>
    </location>
</feature>
<dbReference type="AlphaFoldDB" id="A0A3B4AJW1"/>
<evidence type="ECO:0000256" key="3">
    <source>
        <dbReference type="SAM" id="Coils"/>
    </source>
</evidence>
<feature type="coiled-coil region" evidence="3">
    <location>
        <begin position="185"/>
        <end position="358"/>
    </location>
</feature>
<dbReference type="InterPro" id="IPR002957">
    <property type="entry name" value="Keratin_I"/>
</dbReference>
<sequence>MTNTLHRCDTMAFRSGNTSISVSSIPYLSSTRRGTSVYGGAGGSNVKISYGTRPLGSGFDLSHALQGGGGGGIGGMDNLGIAGSEKLTMQNLNDRLATYLQKVRSLEDANAKLERQIREWYENQTPTVRDYSKYEVIITDLRHKVCIYCPYIYEIFLLFFFDRYENEMALRQSVEGDIAGLRKVLDDLTMARSDLEMQLEGLREELVYLKKNHEEEMAALRSQVNTSSVHVEVDAKPQADLGRVLDEIRAQYEGIAEKNRREMAEWYKVKFDNLNKEVASSSESLQTSRTQINDLKRMLQSLQIELQSQQSLKSALEDQLSDTESRYGVQMSQLQATVDSLEHELGQMRADIARQRTEYQLLLDIKTRLELEIAEYRRLLDGEDVILSTFTTSSNILTYCYFTGEPVKTQRRVIITEELINGQVVSRKEDATPVY</sequence>
<dbReference type="Gene3D" id="1.20.5.500">
    <property type="entry name" value="Single helix bin"/>
    <property type="match status" value="1"/>
</dbReference>
<dbReference type="Gene3D" id="1.20.5.170">
    <property type="match status" value="1"/>
</dbReference>
<dbReference type="PRINTS" id="PR01248">
    <property type="entry name" value="TYPE1KERATIN"/>
</dbReference>
<feature type="domain" description="IF rod" evidence="4">
    <location>
        <begin position="85"/>
        <end position="387"/>
    </location>
</feature>
<organism evidence="5 6">
    <name type="scientific">Periophthalmus magnuspinnatus</name>
    <dbReference type="NCBI Taxonomy" id="409849"/>
    <lineage>
        <taxon>Eukaryota</taxon>
        <taxon>Metazoa</taxon>
        <taxon>Chordata</taxon>
        <taxon>Craniata</taxon>
        <taxon>Vertebrata</taxon>
        <taxon>Euteleostomi</taxon>
        <taxon>Actinopterygii</taxon>
        <taxon>Neopterygii</taxon>
        <taxon>Teleostei</taxon>
        <taxon>Neoteleostei</taxon>
        <taxon>Acanthomorphata</taxon>
        <taxon>Gobiaria</taxon>
        <taxon>Gobiiformes</taxon>
        <taxon>Gobioidei</taxon>
        <taxon>Gobiidae</taxon>
        <taxon>Oxudercinae</taxon>
        <taxon>Periophthalmus</taxon>
    </lineage>
</organism>
<protein>
    <recommendedName>
        <fullName evidence="4">IF rod domain-containing protein</fullName>
    </recommendedName>
</protein>
<dbReference type="Gene3D" id="1.20.5.1160">
    <property type="entry name" value="Vasodilator-stimulated phosphoprotein"/>
    <property type="match status" value="1"/>
</dbReference>
<evidence type="ECO:0000256" key="2">
    <source>
        <dbReference type="ARBA" id="ARBA00023054"/>
    </source>
</evidence>
<dbReference type="SMART" id="SM01391">
    <property type="entry name" value="Filament"/>
    <property type="match status" value="1"/>
</dbReference>
<keyword evidence="6" id="KW-1185">Reference proteome</keyword>
<dbReference type="GO" id="GO:0005198">
    <property type="term" value="F:structural molecule activity"/>
    <property type="evidence" value="ECO:0007669"/>
    <property type="project" value="InterPro"/>
</dbReference>